<accession>A0A5L4LE89</accession>
<dbReference type="RefSeq" id="WP_010398974.1">
    <property type="nucleotide sequence ID" value="NZ_AABUZP020000015.1"/>
</dbReference>
<dbReference type="AlphaFoldDB" id="A0A5L4LE89"/>
<evidence type="ECO:0000313" key="2">
    <source>
        <dbReference type="EMBL" id="EAK0452720.1"/>
    </source>
</evidence>
<dbReference type="EMBL" id="AACCXK010000004">
    <property type="protein sequence ID" value="EAK0452720.1"/>
    <property type="molecule type" value="Genomic_DNA"/>
</dbReference>
<dbReference type="EMBL" id="AACCXM010000004">
    <property type="protein sequence ID" value="EAK0468997.1"/>
    <property type="molecule type" value="Genomic_DNA"/>
</dbReference>
<evidence type="ECO:0000313" key="1">
    <source>
        <dbReference type="EMBL" id="EAI5408695.1"/>
    </source>
</evidence>
<gene>
    <name evidence="2" type="ORF">AAH17_03505</name>
    <name evidence="3" type="ORF">AAH24_06465</name>
    <name evidence="1" type="ORF">BVH53_08325</name>
</gene>
<dbReference type="Proteomes" id="UP000557842">
    <property type="component" value="Unassembled WGS sequence"/>
</dbReference>
<name>A0A5L4LE89_CAMFE</name>
<proteinExistence type="predicted"/>
<sequence>MARAFCLLVISTLLFGGEEFIFWAKYSSSNSLIKYQNISISKAMVLSKEKGSKICDIQSSKFNNETTLNYLKRHQEQLFECFINQKVLLKDSSKFKGNSANLKTSVTLVPVRFIVEFKPLGATISKINR</sequence>
<comment type="caution">
    <text evidence="2">The sequence shown here is derived from an EMBL/GenBank/DDBJ whole genome shotgun (WGS) entry which is preliminary data.</text>
</comment>
<dbReference type="EMBL" id="AABQDW010000019">
    <property type="protein sequence ID" value="EAI5408695.1"/>
    <property type="molecule type" value="Genomic_DNA"/>
</dbReference>
<evidence type="ECO:0008006" key="5">
    <source>
        <dbReference type="Google" id="ProtNLM"/>
    </source>
</evidence>
<evidence type="ECO:0000313" key="3">
    <source>
        <dbReference type="EMBL" id="EAK0468997.1"/>
    </source>
</evidence>
<evidence type="ECO:0000313" key="4">
    <source>
        <dbReference type="Proteomes" id="UP000557842"/>
    </source>
</evidence>
<dbReference type="GeneID" id="61065278"/>
<organism evidence="2">
    <name type="scientific">Campylobacter fetus</name>
    <dbReference type="NCBI Taxonomy" id="196"/>
    <lineage>
        <taxon>Bacteria</taxon>
        <taxon>Pseudomonadati</taxon>
        <taxon>Campylobacterota</taxon>
        <taxon>Epsilonproteobacteria</taxon>
        <taxon>Campylobacterales</taxon>
        <taxon>Campylobacteraceae</taxon>
        <taxon>Campylobacter</taxon>
    </lineage>
</organism>
<reference evidence="2 4" key="1">
    <citation type="submission" date="2018-05" db="EMBL/GenBank/DDBJ databases">
        <authorList>
            <consortium name="PulseNet: The National Subtyping Network for Foodborne Disease Surveillance"/>
            <person name="Tarr C.L."/>
            <person name="Trees E."/>
            <person name="Katz L.S."/>
            <person name="Carleton-Romer H.A."/>
            <person name="Stroika S."/>
            <person name="Kucerova Z."/>
            <person name="Roache K.F."/>
            <person name="Sabol A.L."/>
            <person name="Besser J."/>
            <person name="Gerner-Smidt P."/>
        </authorList>
    </citation>
    <scope>NUCLEOTIDE SEQUENCE</scope>
    <source>
        <strain evidence="2">2014D-0197</strain>
        <strain evidence="1 4">2016D-0221</strain>
        <strain evidence="3">D4313</strain>
    </source>
</reference>
<protein>
    <recommendedName>
        <fullName evidence="5">Flagellar-associated protein FlgQ</fullName>
    </recommendedName>
</protein>